<proteinExistence type="predicted"/>
<accession>A0A9K3GJZ6</accession>
<dbReference type="AlphaFoldDB" id="A0A9K3GJZ6"/>
<dbReference type="EMBL" id="BDIP01002683">
    <property type="protein sequence ID" value="GIQ86669.1"/>
    <property type="molecule type" value="Genomic_DNA"/>
</dbReference>
<comment type="caution">
    <text evidence="1">The sequence shown here is derived from an EMBL/GenBank/DDBJ whole genome shotgun (WGS) entry which is preliminary data.</text>
</comment>
<reference evidence="1 2" key="1">
    <citation type="journal article" date="2018" name="PLoS ONE">
        <title>The draft genome of Kipferlia bialata reveals reductive genome evolution in fornicate parasites.</title>
        <authorList>
            <person name="Tanifuji G."/>
            <person name="Takabayashi S."/>
            <person name="Kume K."/>
            <person name="Takagi M."/>
            <person name="Nakayama T."/>
            <person name="Kamikawa R."/>
            <person name="Inagaki Y."/>
            <person name="Hashimoto T."/>
        </authorList>
    </citation>
    <scope>NUCLEOTIDE SEQUENCE [LARGE SCALE GENOMIC DNA]</scope>
    <source>
        <strain evidence="1">NY0173</strain>
    </source>
</reference>
<evidence type="ECO:0000313" key="1">
    <source>
        <dbReference type="EMBL" id="GIQ86669.1"/>
    </source>
</evidence>
<dbReference type="Proteomes" id="UP000265618">
    <property type="component" value="Unassembled WGS sequence"/>
</dbReference>
<protein>
    <submittedName>
        <fullName evidence="1">Uncharacterized protein</fullName>
    </submittedName>
</protein>
<sequence length="279" mass="27503">MTLATGKGLVADALSATAGSPTLTLTATTVSVPNALTVTGDSSLAVLGVSSTLDVTGATTLGSTLAVTGGTTLSSTLSVTGGTTLSSTLSVTGLTTVGSLTGSSASFDSLSVTDSTTGDVLYTLPTTAGGDGEVLTSDAAGALSWTTPSSGGGVTPGTEGQILTTDSEGALAWDMPNSYLFLTAAEDIPKGAMVCVNSSGNLTKTVFEDYTYPAVGVTDSAVTAGSTVKVIRGGGISTGHTGLTPGRYMYLQADYSYDIEGANYAGLALTTTSMAVYGW</sequence>
<gene>
    <name evidence="1" type="ORF">KIPB_008564</name>
</gene>
<evidence type="ECO:0000313" key="2">
    <source>
        <dbReference type="Proteomes" id="UP000265618"/>
    </source>
</evidence>
<keyword evidence="2" id="KW-1185">Reference proteome</keyword>
<organism evidence="1 2">
    <name type="scientific">Kipferlia bialata</name>
    <dbReference type="NCBI Taxonomy" id="797122"/>
    <lineage>
        <taxon>Eukaryota</taxon>
        <taxon>Metamonada</taxon>
        <taxon>Carpediemonas-like organisms</taxon>
        <taxon>Kipferlia</taxon>
    </lineage>
</organism>
<name>A0A9K3GJZ6_9EUKA</name>